<sequence>MIVDFSQGKVIATPHEIVVRLTQGQVTLQAQVDALQLILPACVLSANGAECKWSVKLDTAEQIEAISSECGIEILRL</sequence>
<dbReference type="EMBL" id="BBMR01000002">
    <property type="protein sequence ID" value="GAL18149.1"/>
    <property type="molecule type" value="Genomic_DNA"/>
</dbReference>
<dbReference type="STRING" id="990268.JCM19235_6702"/>
<organism evidence="1 2">
    <name type="scientific">Vibrio maritimus</name>
    <dbReference type="NCBI Taxonomy" id="990268"/>
    <lineage>
        <taxon>Bacteria</taxon>
        <taxon>Pseudomonadati</taxon>
        <taxon>Pseudomonadota</taxon>
        <taxon>Gammaproteobacteria</taxon>
        <taxon>Vibrionales</taxon>
        <taxon>Vibrionaceae</taxon>
        <taxon>Vibrio</taxon>
    </lineage>
</organism>
<reference evidence="1 2" key="2">
    <citation type="submission" date="2014-09" db="EMBL/GenBank/DDBJ databases">
        <authorList>
            <consortium name="NBRP consortium"/>
            <person name="Sawabe T."/>
            <person name="Meirelles P."/>
            <person name="Nakanishi M."/>
            <person name="Sayaka M."/>
            <person name="Hattori M."/>
            <person name="Ohkuma M."/>
        </authorList>
    </citation>
    <scope>NUCLEOTIDE SEQUENCE [LARGE SCALE GENOMIC DNA]</scope>
    <source>
        <strain evidence="2">JCM19235</strain>
    </source>
</reference>
<reference evidence="1 2" key="1">
    <citation type="submission" date="2014-09" db="EMBL/GenBank/DDBJ databases">
        <title>Vibrio maritimus JCM 19235. (C45) whole genome shotgun sequence.</title>
        <authorList>
            <person name="Sawabe T."/>
            <person name="Meirelles P."/>
            <person name="Nakanishi M."/>
            <person name="Sayaka M."/>
            <person name="Hattori M."/>
            <person name="Ohkuma M."/>
        </authorList>
    </citation>
    <scope>NUCLEOTIDE SEQUENCE [LARGE SCALE GENOMIC DNA]</scope>
    <source>
        <strain evidence="2">JCM19235</strain>
    </source>
</reference>
<name>A0A090RVA3_9VIBR</name>
<dbReference type="Proteomes" id="UP000029228">
    <property type="component" value="Unassembled WGS sequence"/>
</dbReference>
<proteinExistence type="predicted"/>
<comment type="caution">
    <text evidence="1">The sequence shown here is derived from an EMBL/GenBank/DDBJ whole genome shotgun (WGS) entry which is preliminary data.</text>
</comment>
<keyword evidence="1" id="KW-0808">Transferase</keyword>
<evidence type="ECO:0000313" key="1">
    <source>
        <dbReference type="EMBL" id="GAL18149.1"/>
    </source>
</evidence>
<dbReference type="AlphaFoldDB" id="A0A090RVA3"/>
<protein>
    <submittedName>
        <fullName evidence="1">Phosphotransferase system IIA component</fullName>
    </submittedName>
</protein>
<evidence type="ECO:0000313" key="2">
    <source>
        <dbReference type="Proteomes" id="UP000029228"/>
    </source>
</evidence>
<keyword evidence="2" id="KW-1185">Reference proteome</keyword>
<gene>
    <name evidence="1" type="ORF">JCM19235_6702</name>
</gene>
<dbReference type="OrthoDB" id="6271555at2"/>
<dbReference type="InterPro" id="IPR021811">
    <property type="entry name" value="DUF3389"/>
</dbReference>
<accession>A0A090RVA3</accession>
<dbReference type="Pfam" id="PF11869">
    <property type="entry name" value="DUF3389"/>
    <property type="match status" value="1"/>
</dbReference>
<dbReference type="GO" id="GO:0016740">
    <property type="term" value="F:transferase activity"/>
    <property type="evidence" value="ECO:0007669"/>
    <property type="project" value="UniProtKB-KW"/>
</dbReference>